<feature type="compositionally biased region" description="Polar residues" evidence="1">
    <location>
        <begin position="442"/>
        <end position="454"/>
    </location>
</feature>
<feature type="region of interest" description="Disordered" evidence="1">
    <location>
        <begin position="442"/>
        <end position="471"/>
    </location>
</feature>
<organism evidence="2">
    <name type="scientific">Oppiella nova</name>
    <dbReference type="NCBI Taxonomy" id="334625"/>
    <lineage>
        <taxon>Eukaryota</taxon>
        <taxon>Metazoa</taxon>
        <taxon>Ecdysozoa</taxon>
        <taxon>Arthropoda</taxon>
        <taxon>Chelicerata</taxon>
        <taxon>Arachnida</taxon>
        <taxon>Acari</taxon>
        <taxon>Acariformes</taxon>
        <taxon>Sarcoptiformes</taxon>
        <taxon>Oribatida</taxon>
        <taxon>Brachypylina</taxon>
        <taxon>Oppioidea</taxon>
        <taxon>Oppiidae</taxon>
        <taxon>Oppiella</taxon>
    </lineage>
</organism>
<evidence type="ECO:0000313" key="3">
    <source>
        <dbReference type="Proteomes" id="UP000728032"/>
    </source>
</evidence>
<feature type="region of interest" description="Disordered" evidence="1">
    <location>
        <begin position="253"/>
        <end position="294"/>
    </location>
</feature>
<reference evidence="2" key="1">
    <citation type="submission" date="2020-11" db="EMBL/GenBank/DDBJ databases">
        <authorList>
            <person name="Tran Van P."/>
        </authorList>
    </citation>
    <scope>NUCLEOTIDE SEQUENCE</scope>
</reference>
<protein>
    <submittedName>
        <fullName evidence="2">Uncharacterized protein</fullName>
    </submittedName>
</protein>
<dbReference type="EMBL" id="CAJPVJ010000677">
    <property type="protein sequence ID" value="CAG2163125.1"/>
    <property type="molecule type" value="Genomic_DNA"/>
</dbReference>
<gene>
    <name evidence="2" type="ORF">ONB1V03_LOCUS2709</name>
</gene>
<accession>A0A7R9LFG0</accession>
<keyword evidence="3" id="KW-1185">Reference proteome</keyword>
<dbReference type="OrthoDB" id="6532579at2759"/>
<sequence length="486" mass="55360">MENLADIQFKWGDNYDKRESLASLLRASKYYKKACQPKRALIVLKRVITILELSPKNDKSVIVDKYEDCIQLYRSLDLNHLANVCHKICKSLDEEKTDFCTLNICKLESYELSMPSRVSTPSTVVTNYSDDEDSDNNDWFGGKTVKESIESKEWVQQQIRLLDQSNTCADRPHKDNREDSQQICDDETQVDQYMSQNLKSNSKLKSNQTLRKNLRQLFAETNDERIASKKAKLLIKPESELFSTPITTEITAIPVATPTPLRAPTPTPIAESNGEQQTKAKRKRRLKPKELSEESPEKRLIKLRKLDIENQFCIDPKAPTERLLCTLCDESILCYRWSIVTDHLKGRKHNDFAAKERLKLQHKDLPFNSNMVSTSALSDFAYFNNPNGVHKDSGPLYVMNPPLTMADAINMNGVTESLAYHSQQHYLTVPSLMATHMTPINDSQQMSCSENGQNKPHDSLDTPPVMDTTSNPFGCTSFSILNINDQ</sequence>
<name>A0A7R9LFG0_9ACAR</name>
<evidence type="ECO:0000256" key="1">
    <source>
        <dbReference type="SAM" id="MobiDB-lite"/>
    </source>
</evidence>
<dbReference type="EMBL" id="OC915502">
    <property type="protein sequence ID" value="CAD7640721.1"/>
    <property type="molecule type" value="Genomic_DNA"/>
</dbReference>
<dbReference type="AlphaFoldDB" id="A0A7R9LFG0"/>
<dbReference type="Proteomes" id="UP000728032">
    <property type="component" value="Unassembled WGS sequence"/>
</dbReference>
<proteinExistence type="predicted"/>
<evidence type="ECO:0000313" key="2">
    <source>
        <dbReference type="EMBL" id="CAD7640721.1"/>
    </source>
</evidence>